<organism evidence="6 7">
    <name type="scientific">Kingdonia uniflora</name>
    <dbReference type="NCBI Taxonomy" id="39325"/>
    <lineage>
        <taxon>Eukaryota</taxon>
        <taxon>Viridiplantae</taxon>
        <taxon>Streptophyta</taxon>
        <taxon>Embryophyta</taxon>
        <taxon>Tracheophyta</taxon>
        <taxon>Spermatophyta</taxon>
        <taxon>Magnoliopsida</taxon>
        <taxon>Ranunculales</taxon>
        <taxon>Circaeasteraceae</taxon>
        <taxon>Kingdonia</taxon>
    </lineage>
</organism>
<evidence type="ECO:0000313" key="6">
    <source>
        <dbReference type="EMBL" id="KAF6135259.1"/>
    </source>
</evidence>
<keyword evidence="4" id="KW-0560">Oxidoreductase</keyword>
<accession>A0A7J7KY07</accession>
<dbReference type="Gene3D" id="2.60.120.590">
    <property type="entry name" value="Alpha-ketoglutarate-dependent dioxygenase AlkB-like"/>
    <property type="match status" value="1"/>
</dbReference>
<comment type="caution">
    <text evidence="6">The sequence shown here is derived from an EMBL/GenBank/DDBJ whole genome shotgun (WGS) entry which is preliminary data.</text>
</comment>
<dbReference type="OrthoDB" id="412814at2759"/>
<keyword evidence="7" id="KW-1185">Reference proteome</keyword>
<dbReference type="AlphaFoldDB" id="A0A7J7KY07"/>
<evidence type="ECO:0000256" key="2">
    <source>
        <dbReference type="ARBA" id="ARBA00022723"/>
    </source>
</evidence>
<evidence type="ECO:0000256" key="1">
    <source>
        <dbReference type="ARBA" id="ARBA00007879"/>
    </source>
</evidence>
<dbReference type="EMBL" id="JACGCM010002807">
    <property type="protein sequence ID" value="KAF6135259.1"/>
    <property type="molecule type" value="Genomic_DNA"/>
</dbReference>
<keyword evidence="5" id="KW-0408">Iron</keyword>
<protein>
    <submittedName>
        <fullName evidence="6">Uncharacterized protein</fullName>
    </submittedName>
</protein>
<comment type="similarity">
    <text evidence="1">Belongs to the alkB family.</text>
</comment>
<dbReference type="GO" id="GO:0005634">
    <property type="term" value="C:nucleus"/>
    <property type="evidence" value="ECO:0007669"/>
    <property type="project" value="TreeGrafter"/>
</dbReference>
<dbReference type="InterPro" id="IPR032862">
    <property type="entry name" value="ALKBH6"/>
</dbReference>
<dbReference type="InterPro" id="IPR037151">
    <property type="entry name" value="AlkB-like_sf"/>
</dbReference>
<keyword evidence="2" id="KW-0479">Metal-binding</keyword>
<dbReference type="PANTHER" id="PTHR46030:SF1">
    <property type="entry name" value="ALPHA-KETOGLUTARATE-DEPENDENT DIOXYGENASE ALKB HOMOLOG 6"/>
    <property type="match status" value="1"/>
</dbReference>
<reference evidence="6 7" key="1">
    <citation type="journal article" date="2020" name="IScience">
        <title>Genome Sequencing of the Endangered Kingdonia uniflora (Circaeasteraceae, Ranunculales) Reveals Potential Mechanisms of Evolutionary Specialization.</title>
        <authorList>
            <person name="Sun Y."/>
            <person name="Deng T."/>
            <person name="Zhang A."/>
            <person name="Moore M.J."/>
            <person name="Landis J.B."/>
            <person name="Lin N."/>
            <person name="Zhang H."/>
            <person name="Zhang X."/>
            <person name="Huang J."/>
            <person name="Zhang X."/>
            <person name="Sun H."/>
            <person name="Wang H."/>
        </authorList>
    </citation>
    <scope>NUCLEOTIDE SEQUENCE [LARGE SCALE GENOMIC DNA]</scope>
    <source>
        <strain evidence="6">TB1705</strain>
        <tissue evidence="6">Leaf</tissue>
    </source>
</reference>
<dbReference type="Proteomes" id="UP000541444">
    <property type="component" value="Unassembled WGS sequence"/>
</dbReference>
<proteinExistence type="inferred from homology"/>
<dbReference type="GO" id="GO:0046872">
    <property type="term" value="F:metal ion binding"/>
    <property type="evidence" value="ECO:0007669"/>
    <property type="project" value="UniProtKB-KW"/>
</dbReference>
<feature type="non-terminal residue" evidence="6">
    <location>
        <position position="1"/>
    </location>
</feature>
<evidence type="ECO:0000256" key="3">
    <source>
        <dbReference type="ARBA" id="ARBA00022964"/>
    </source>
</evidence>
<evidence type="ECO:0000256" key="4">
    <source>
        <dbReference type="ARBA" id="ARBA00023002"/>
    </source>
</evidence>
<gene>
    <name evidence="6" type="ORF">GIB67_009047</name>
</gene>
<evidence type="ECO:0000313" key="7">
    <source>
        <dbReference type="Proteomes" id="UP000541444"/>
    </source>
</evidence>
<evidence type="ECO:0000256" key="5">
    <source>
        <dbReference type="ARBA" id="ARBA00023004"/>
    </source>
</evidence>
<dbReference type="PANTHER" id="PTHR46030">
    <property type="entry name" value="ALPHA-KETOGLUTARATE-DEPENDENT DIOXYGENASE ALKB HOMOLOG 6"/>
    <property type="match status" value="1"/>
</dbReference>
<name>A0A7J7KY07_9MAGN</name>
<dbReference type="GO" id="GO:0051213">
    <property type="term" value="F:dioxygenase activity"/>
    <property type="evidence" value="ECO:0007669"/>
    <property type="project" value="UniProtKB-KW"/>
</dbReference>
<sequence>FSSLGTNTPLLCLSQPHQDGPAYFPVVAILSLGSPVAMNFTPHSKLIDSIQTTVYTSTENGGVGEVRVDNKDVIHSNYHHPFSVLLMPCSLLIFKDEAYSGLVYNFQNQFWGAIANSSQIVGGKRKFSQYLLPFGFPDYLHGIKDNSVHCVDEVENLFEALKYQEENPCLLSSENAVETKCTEQIKNIERTTTRVSLTCRSVLKVRKNFFKF</sequence>
<keyword evidence="3" id="KW-0223">Dioxygenase</keyword>